<evidence type="ECO:0000256" key="5">
    <source>
        <dbReference type="ARBA" id="ARBA00023150"/>
    </source>
</evidence>
<dbReference type="SUPFAM" id="SSF63882">
    <property type="entry name" value="MoeA N-terminal region -like"/>
    <property type="match status" value="1"/>
</dbReference>
<dbReference type="Gene3D" id="3.90.105.10">
    <property type="entry name" value="Molybdopterin biosynthesis moea protein, domain 2"/>
    <property type="match status" value="1"/>
</dbReference>
<dbReference type="PANTHER" id="PTHR10192:SF5">
    <property type="entry name" value="GEPHYRIN"/>
    <property type="match status" value="1"/>
</dbReference>
<gene>
    <name evidence="9" type="ORF">BRM3_01475</name>
</gene>
<dbReference type="CDD" id="cd00887">
    <property type="entry name" value="MoeA"/>
    <property type="match status" value="1"/>
</dbReference>
<evidence type="ECO:0000256" key="2">
    <source>
        <dbReference type="ARBA" id="ARBA00005046"/>
    </source>
</evidence>
<dbReference type="Gene3D" id="2.170.190.11">
    <property type="entry name" value="Molybdopterin biosynthesis moea protein, domain 3"/>
    <property type="match status" value="1"/>
</dbReference>
<keyword evidence="10" id="KW-1185">Reference proteome</keyword>
<dbReference type="InterPro" id="IPR036688">
    <property type="entry name" value="MoeA_C_domain_IV_sf"/>
</dbReference>
<organism evidence="9 10">
    <name type="scientific">Brachybacterium huguangmaarense</name>
    <dbReference type="NCBI Taxonomy" id="1652028"/>
    <lineage>
        <taxon>Bacteria</taxon>
        <taxon>Bacillati</taxon>
        <taxon>Actinomycetota</taxon>
        <taxon>Actinomycetes</taxon>
        <taxon>Micrococcales</taxon>
        <taxon>Dermabacteraceae</taxon>
        <taxon>Brachybacterium</taxon>
    </lineage>
</organism>
<evidence type="ECO:0000256" key="3">
    <source>
        <dbReference type="ARBA" id="ARBA00010763"/>
    </source>
</evidence>
<dbReference type="InterPro" id="IPR036425">
    <property type="entry name" value="MoaB/Mog-like_dom_sf"/>
</dbReference>
<dbReference type="InterPro" id="IPR036135">
    <property type="entry name" value="MoeA_linker/N_sf"/>
</dbReference>
<dbReference type="SUPFAM" id="SSF63867">
    <property type="entry name" value="MoeA C-terminal domain-like"/>
    <property type="match status" value="1"/>
</dbReference>
<comment type="catalytic activity">
    <reaction evidence="6">
        <text>adenylyl-molybdopterin + molybdate = Mo-molybdopterin + AMP + H(+)</text>
        <dbReference type="Rhea" id="RHEA:35047"/>
        <dbReference type="ChEBI" id="CHEBI:15378"/>
        <dbReference type="ChEBI" id="CHEBI:36264"/>
        <dbReference type="ChEBI" id="CHEBI:62727"/>
        <dbReference type="ChEBI" id="CHEBI:71302"/>
        <dbReference type="ChEBI" id="CHEBI:456215"/>
        <dbReference type="EC" id="2.10.1.1"/>
    </reaction>
</comment>
<comment type="pathway">
    <text evidence="2 7">Cofactor biosynthesis; molybdopterin biosynthesis.</text>
</comment>
<dbReference type="PANTHER" id="PTHR10192">
    <property type="entry name" value="MOLYBDOPTERIN BIOSYNTHESIS PROTEIN"/>
    <property type="match status" value="1"/>
</dbReference>
<sequence length="409" mass="41655">MSASAPRVPLVEHRADVEALLAPLLRTERHRLEAGLVGRVAAAERRARVDVPSADNSQMDGFAVASTDCPAAGEEFALPVGAPIPAGAAPSALEAGTARPIMTGAPLPAGADLVIPIEEAVDGGFDAPRVTLRPLDVTPGRYVRARGSDCRAGDTVLRAGDELTPARIAQLASVGIGDVDLVEPVATVVLSTGSEVADPAGPLPAGDAYDANGPGLAAALTAAGADVLSTDRVPDDPDALLDLLAAYARSGAQLVVTSGGVSEGAYEVVKLAASRPGVDLTFCKVAMQPGGPQGLGTVTLDGHRLAWLAFPGNPVSALLSCELFARPALHAPARPRLRLPVRLEHPESSPPALEQYRRAYVLASGAVRLAGGPSSHLLGALATATALVVVPVGTDRLEDGDVLETILLT</sequence>
<comment type="function">
    <text evidence="1 7">Catalyzes the insertion of molybdate into adenylated molybdopterin with the concomitant release of AMP.</text>
</comment>
<comment type="similarity">
    <text evidence="3 7">Belongs to the MoeA family.</text>
</comment>
<evidence type="ECO:0000256" key="4">
    <source>
        <dbReference type="ARBA" id="ARBA00022505"/>
    </source>
</evidence>
<dbReference type="Gene3D" id="3.40.980.10">
    <property type="entry name" value="MoaB/Mog-like domain"/>
    <property type="match status" value="1"/>
</dbReference>
<dbReference type="Proteomes" id="UP001164305">
    <property type="component" value="Chromosome"/>
</dbReference>
<keyword evidence="5 7" id="KW-0501">Molybdenum cofactor biosynthesis</keyword>
<dbReference type="Pfam" id="PF03453">
    <property type="entry name" value="MoeA_N"/>
    <property type="match status" value="1"/>
</dbReference>
<dbReference type="EC" id="2.10.1.1" evidence="7"/>
<keyword evidence="4 7" id="KW-0500">Molybdenum</keyword>
<evidence type="ECO:0000256" key="1">
    <source>
        <dbReference type="ARBA" id="ARBA00002901"/>
    </source>
</evidence>
<dbReference type="EMBL" id="CP107020">
    <property type="protein sequence ID" value="UYG17134.1"/>
    <property type="molecule type" value="Genomic_DNA"/>
</dbReference>
<reference evidence="9" key="1">
    <citation type="submission" date="2022-10" db="EMBL/GenBank/DDBJ databases">
        <title>Whole-Genome Sequencing of Brachybacterium huguangmaarense BRM-3, Isolated from Betula schmidtii.</title>
        <authorList>
            <person name="Haam D."/>
        </authorList>
    </citation>
    <scope>NUCLEOTIDE SEQUENCE</scope>
    <source>
        <strain evidence="9">BRM-3</strain>
    </source>
</reference>
<evidence type="ECO:0000313" key="10">
    <source>
        <dbReference type="Proteomes" id="UP001164305"/>
    </source>
</evidence>
<dbReference type="InterPro" id="IPR001453">
    <property type="entry name" value="MoaB/Mog_dom"/>
</dbReference>
<dbReference type="Pfam" id="PF03454">
    <property type="entry name" value="MoeA_C"/>
    <property type="match status" value="1"/>
</dbReference>
<dbReference type="Pfam" id="PF00994">
    <property type="entry name" value="MoCF_biosynth"/>
    <property type="match status" value="1"/>
</dbReference>
<dbReference type="Gene3D" id="2.40.340.10">
    <property type="entry name" value="MoeA, C-terminal, domain IV"/>
    <property type="match status" value="1"/>
</dbReference>
<feature type="domain" description="MoaB/Mog" evidence="8">
    <location>
        <begin position="188"/>
        <end position="331"/>
    </location>
</feature>
<dbReference type="InterPro" id="IPR005110">
    <property type="entry name" value="MoeA_linker/N"/>
</dbReference>
<evidence type="ECO:0000256" key="6">
    <source>
        <dbReference type="ARBA" id="ARBA00047317"/>
    </source>
</evidence>
<dbReference type="InterPro" id="IPR005111">
    <property type="entry name" value="MoeA_C_domain_IV"/>
</dbReference>
<name>A0ABY6G3A5_9MICO</name>
<dbReference type="NCBIfam" id="NF045515">
    <property type="entry name" value="Glp_gephyrin"/>
    <property type="match status" value="1"/>
</dbReference>
<dbReference type="SMART" id="SM00852">
    <property type="entry name" value="MoCF_biosynth"/>
    <property type="match status" value="1"/>
</dbReference>
<dbReference type="RefSeq" id="WP_263594343.1">
    <property type="nucleotide sequence ID" value="NZ_CP107020.1"/>
</dbReference>
<keyword evidence="7" id="KW-0808">Transferase</keyword>
<keyword evidence="7" id="KW-0479">Metal-binding</keyword>
<evidence type="ECO:0000256" key="7">
    <source>
        <dbReference type="RuleBase" id="RU365090"/>
    </source>
</evidence>
<proteinExistence type="inferred from homology"/>
<comment type="cofactor">
    <cofactor evidence="7">
        <name>Mg(2+)</name>
        <dbReference type="ChEBI" id="CHEBI:18420"/>
    </cofactor>
</comment>
<evidence type="ECO:0000313" key="9">
    <source>
        <dbReference type="EMBL" id="UYG17134.1"/>
    </source>
</evidence>
<keyword evidence="7" id="KW-0460">Magnesium</keyword>
<accession>A0ABY6G3A5</accession>
<dbReference type="SUPFAM" id="SSF53218">
    <property type="entry name" value="Molybdenum cofactor biosynthesis proteins"/>
    <property type="match status" value="1"/>
</dbReference>
<protein>
    <recommendedName>
        <fullName evidence="7">Molybdopterin molybdenumtransferase</fullName>
        <ecNumber evidence="7">2.10.1.1</ecNumber>
    </recommendedName>
</protein>
<evidence type="ECO:0000259" key="8">
    <source>
        <dbReference type="SMART" id="SM00852"/>
    </source>
</evidence>
<dbReference type="InterPro" id="IPR038987">
    <property type="entry name" value="MoeA-like"/>
</dbReference>